<evidence type="ECO:0000256" key="2">
    <source>
        <dbReference type="ARBA" id="ARBA00004924"/>
    </source>
</evidence>
<comment type="similarity">
    <text evidence="3">Belongs to the lysine N(6)-hydroxylase/L-ornithine N(5)-oxygenase family.</text>
</comment>
<evidence type="ECO:0000256" key="1">
    <source>
        <dbReference type="ARBA" id="ARBA00001974"/>
    </source>
</evidence>
<dbReference type="Proteomes" id="UP000035929">
    <property type="component" value="Unassembled WGS sequence"/>
</dbReference>
<dbReference type="Gene3D" id="3.50.50.60">
    <property type="entry name" value="FAD/NAD(P)-binding domain"/>
    <property type="match status" value="1"/>
</dbReference>
<evidence type="ECO:0000313" key="9">
    <source>
        <dbReference type="Proteomes" id="UP000035929"/>
    </source>
</evidence>
<keyword evidence="6" id="KW-0521">NADP</keyword>
<sequence>MARHAAEHDVIGIGFGPSNLALAIALDEASRQGAGLDALFVERQPRFTWHGGMLLPGSDMQISFLKDLVSLRDPTSPLTFINYLHKKGRLEHFANCRTFYPSRIEFNDYLGWVAGHFADRCAYGETIVAVEPDRYDLPVRSLRVISRTESGREVLRRTRNIVVAVGGMPHVPAVFATLGDHPRLIHSSRYLDRIGAPGLAQDGARIAVIGGGQSAVEITVDLHDRFPGAAIDLVFRGHALKPSDSSPFVNEIFHPGFTDFIYDQPGDRRAALVQAFRNTNYAVVDPDLLETLYRILYQQRVEGGARVGLMPRSRIDATAATNAGIAIDTTDLFAGTSQRRSYDAVVLATGYERSTRPPFLEPILPYLEVADLDRTYRIPSHEDFEPHVYLQGAAEASHGLSDTLLSVLAVRSEEISRSLCDRMRRAHG</sequence>
<reference evidence="8 9" key="1">
    <citation type="submission" date="2015-03" db="EMBL/GenBank/DDBJ databases">
        <title>Genome sequencing of Methylobacterium aquaticum DSM16371 type strain.</title>
        <authorList>
            <person name="Chaudhry V."/>
            <person name="Patil P.B."/>
        </authorList>
    </citation>
    <scope>NUCLEOTIDE SEQUENCE [LARGE SCALE GENOMIC DNA]</scope>
    <source>
        <strain evidence="8 9">DSM 16371</strain>
    </source>
</reference>
<evidence type="ECO:0000256" key="5">
    <source>
        <dbReference type="ARBA" id="ARBA00022827"/>
    </source>
</evidence>
<protein>
    <submittedName>
        <fullName evidence="8">Ornithine monooxygenase</fullName>
    </submittedName>
</protein>
<dbReference type="AlphaFoldDB" id="A0A0J6VQH5"/>
<dbReference type="PANTHER" id="PTHR42802">
    <property type="entry name" value="MONOOXYGENASE"/>
    <property type="match status" value="1"/>
</dbReference>
<proteinExistence type="inferred from homology"/>
<dbReference type="PRINTS" id="PR00368">
    <property type="entry name" value="FADPNR"/>
</dbReference>
<keyword evidence="5" id="KW-0274">FAD</keyword>
<evidence type="ECO:0000313" key="8">
    <source>
        <dbReference type="EMBL" id="KMO41476.1"/>
    </source>
</evidence>
<keyword evidence="7" id="KW-0560">Oxidoreductase</keyword>
<organism evidence="8 9">
    <name type="scientific">Methylobacterium aquaticum</name>
    <dbReference type="NCBI Taxonomy" id="270351"/>
    <lineage>
        <taxon>Bacteria</taxon>
        <taxon>Pseudomonadati</taxon>
        <taxon>Pseudomonadota</taxon>
        <taxon>Alphaproteobacteria</taxon>
        <taxon>Hyphomicrobiales</taxon>
        <taxon>Methylobacteriaceae</taxon>
        <taxon>Methylobacterium</taxon>
    </lineage>
</organism>
<comment type="pathway">
    <text evidence="2">Siderophore biosynthesis.</text>
</comment>
<evidence type="ECO:0000256" key="6">
    <source>
        <dbReference type="ARBA" id="ARBA00022857"/>
    </source>
</evidence>
<evidence type="ECO:0000256" key="7">
    <source>
        <dbReference type="ARBA" id="ARBA00023002"/>
    </source>
</evidence>
<dbReference type="GO" id="GO:0006879">
    <property type="term" value="P:intracellular iron ion homeostasis"/>
    <property type="evidence" value="ECO:0007669"/>
    <property type="project" value="TreeGrafter"/>
</dbReference>
<dbReference type="InterPro" id="IPR036188">
    <property type="entry name" value="FAD/NAD-bd_sf"/>
</dbReference>
<accession>A0A0J6VQH5</accession>
<comment type="caution">
    <text evidence="8">The sequence shown here is derived from an EMBL/GenBank/DDBJ whole genome shotgun (WGS) entry which is preliminary data.</text>
</comment>
<dbReference type="EMBL" id="LABX01000006">
    <property type="protein sequence ID" value="KMO41476.1"/>
    <property type="molecule type" value="Genomic_DNA"/>
</dbReference>
<comment type="cofactor">
    <cofactor evidence="1">
        <name>FAD</name>
        <dbReference type="ChEBI" id="CHEBI:57692"/>
    </cofactor>
</comment>
<dbReference type="Pfam" id="PF13434">
    <property type="entry name" value="Lys_Orn_oxgnase"/>
    <property type="match status" value="1"/>
</dbReference>
<evidence type="ECO:0000256" key="3">
    <source>
        <dbReference type="ARBA" id="ARBA00007588"/>
    </source>
</evidence>
<dbReference type="RefSeq" id="WP_048461911.1">
    <property type="nucleotide sequence ID" value="NZ_LABX01000006.1"/>
</dbReference>
<evidence type="ECO:0000256" key="4">
    <source>
        <dbReference type="ARBA" id="ARBA00022630"/>
    </source>
</evidence>
<dbReference type="GO" id="GO:0004497">
    <property type="term" value="F:monooxygenase activity"/>
    <property type="evidence" value="ECO:0007669"/>
    <property type="project" value="UniProtKB-KW"/>
</dbReference>
<keyword evidence="8" id="KW-0503">Monooxygenase</keyword>
<dbReference type="OrthoDB" id="7527071at2"/>
<gene>
    <name evidence="8" type="ORF">VP06_00725</name>
</gene>
<name>A0A0J6VQH5_9HYPH</name>
<dbReference type="PATRIC" id="fig|270351.6.peg.6435"/>
<dbReference type="SUPFAM" id="SSF51905">
    <property type="entry name" value="FAD/NAD(P)-binding domain"/>
    <property type="match status" value="2"/>
</dbReference>
<dbReference type="InterPro" id="IPR025700">
    <property type="entry name" value="Lys/Orn_oxygenase"/>
</dbReference>
<keyword evidence="4" id="KW-0285">Flavoprotein</keyword>
<dbReference type="PANTHER" id="PTHR42802:SF1">
    <property type="entry name" value="L-ORNITHINE N(5)-MONOOXYGENASE"/>
    <property type="match status" value="1"/>
</dbReference>